<evidence type="ECO:0000256" key="1">
    <source>
        <dbReference type="SAM" id="SignalP"/>
    </source>
</evidence>
<accession>A0A9N9WD87</accession>
<dbReference type="OrthoDB" id="7486091at2759"/>
<dbReference type="AlphaFoldDB" id="A0A9N9WD87"/>
<organism evidence="2 3">
    <name type="scientific">Diatraea saccharalis</name>
    <name type="common">sugarcane borer</name>
    <dbReference type="NCBI Taxonomy" id="40085"/>
    <lineage>
        <taxon>Eukaryota</taxon>
        <taxon>Metazoa</taxon>
        <taxon>Ecdysozoa</taxon>
        <taxon>Arthropoda</taxon>
        <taxon>Hexapoda</taxon>
        <taxon>Insecta</taxon>
        <taxon>Pterygota</taxon>
        <taxon>Neoptera</taxon>
        <taxon>Endopterygota</taxon>
        <taxon>Lepidoptera</taxon>
        <taxon>Glossata</taxon>
        <taxon>Ditrysia</taxon>
        <taxon>Pyraloidea</taxon>
        <taxon>Crambidae</taxon>
        <taxon>Crambinae</taxon>
        <taxon>Diatraea</taxon>
    </lineage>
</organism>
<reference evidence="2" key="2">
    <citation type="submission" date="2022-10" db="EMBL/GenBank/DDBJ databases">
        <authorList>
            <consortium name="ENA_rothamsted_submissions"/>
            <consortium name="culmorum"/>
            <person name="King R."/>
        </authorList>
    </citation>
    <scope>NUCLEOTIDE SEQUENCE</scope>
</reference>
<proteinExistence type="predicted"/>
<feature type="signal peptide" evidence="1">
    <location>
        <begin position="1"/>
        <end position="15"/>
    </location>
</feature>
<keyword evidence="1" id="KW-0732">Signal</keyword>
<keyword evidence="3" id="KW-1185">Reference proteome</keyword>
<dbReference type="Proteomes" id="UP001153714">
    <property type="component" value="Chromosome 20"/>
</dbReference>
<protein>
    <submittedName>
        <fullName evidence="2">Uncharacterized protein</fullName>
    </submittedName>
</protein>
<gene>
    <name evidence="2" type="ORF">DIATSA_LOCUS7730</name>
</gene>
<sequence>MFLAILLYTVQFATPSPLFPEHVDLQKIGEVILKNEIYNILKPTTHIITDHFKDVMLRRDTNTIPSKRVFIDKNGFRHYWSGFEEEEPLRKFTLRSNDTVKGNQTDISAVKEASSTTVDGKENNTLTVNDKKKRPKRLKDIPLEPVTPSSIILRQSDAGKTMTIAKTTFYCPFIGVLTMTSRLD</sequence>
<feature type="chain" id="PRO_5040332822" evidence="1">
    <location>
        <begin position="16"/>
        <end position="184"/>
    </location>
</feature>
<name>A0A9N9WD87_9NEOP</name>
<dbReference type="EMBL" id="OU893351">
    <property type="protein sequence ID" value="CAG9790040.1"/>
    <property type="molecule type" value="Genomic_DNA"/>
</dbReference>
<reference evidence="2" key="1">
    <citation type="submission" date="2021-12" db="EMBL/GenBank/DDBJ databases">
        <authorList>
            <person name="King R."/>
        </authorList>
    </citation>
    <scope>NUCLEOTIDE SEQUENCE</scope>
</reference>
<evidence type="ECO:0000313" key="3">
    <source>
        <dbReference type="Proteomes" id="UP001153714"/>
    </source>
</evidence>
<evidence type="ECO:0000313" key="2">
    <source>
        <dbReference type="EMBL" id="CAG9790040.1"/>
    </source>
</evidence>